<proteinExistence type="predicted"/>
<organism evidence="2 3">
    <name type="scientific">Lyophyllum shimeji</name>
    <name type="common">Hon-shimeji</name>
    <name type="synonym">Tricholoma shimeji</name>
    <dbReference type="NCBI Taxonomy" id="47721"/>
    <lineage>
        <taxon>Eukaryota</taxon>
        <taxon>Fungi</taxon>
        <taxon>Dikarya</taxon>
        <taxon>Basidiomycota</taxon>
        <taxon>Agaricomycotina</taxon>
        <taxon>Agaricomycetes</taxon>
        <taxon>Agaricomycetidae</taxon>
        <taxon>Agaricales</taxon>
        <taxon>Tricholomatineae</taxon>
        <taxon>Lyophyllaceae</taxon>
        <taxon>Lyophyllum</taxon>
    </lineage>
</organism>
<dbReference type="EMBL" id="BRPK01000010">
    <property type="protein sequence ID" value="GLB41680.1"/>
    <property type="molecule type" value="Genomic_DNA"/>
</dbReference>
<reference evidence="2" key="1">
    <citation type="submission" date="2022-07" db="EMBL/GenBank/DDBJ databases">
        <title>The genome of Lyophyllum shimeji provides insight into the initial evolution of ectomycorrhizal fungal genome.</title>
        <authorList>
            <person name="Kobayashi Y."/>
            <person name="Shibata T."/>
            <person name="Hirakawa H."/>
            <person name="Shigenobu S."/>
            <person name="Nishiyama T."/>
            <person name="Yamada A."/>
            <person name="Hasebe M."/>
            <person name="Kawaguchi M."/>
        </authorList>
    </citation>
    <scope>NUCLEOTIDE SEQUENCE</scope>
    <source>
        <strain evidence="2">AT787</strain>
    </source>
</reference>
<protein>
    <recommendedName>
        <fullName evidence="1">F-box domain-containing protein</fullName>
    </recommendedName>
</protein>
<feature type="domain" description="F-box" evidence="1">
    <location>
        <begin position="8"/>
        <end position="55"/>
    </location>
</feature>
<accession>A0A9P3URT0</accession>
<dbReference type="InterPro" id="IPR001810">
    <property type="entry name" value="F-box_dom"/>
</dbReference>
<gene>
    <name evidence="2" type="ORF">LshimejAT787_1002800</name>
</gene>
<dbReference type="Proteomes" id="UP001063166">
    <property type="component" value="Unassembled WGS sequence"/>
</dbReference>
<dbReference type="AlphaFoldDB" id="A0A9P3URT0"/>
<dbReference type="PROSITE" id="PS50181">
    <property type="entry name" value="FBOX"/>
    <property type="match status" value="1"/>
</dbReference>
<evidence type="ECO:0000313" key="3">
    <source>
        <dbReference type="Proteomes" id="UP001063166"/>
    </source>
</evidence>
<dbReference type="OrthoDB" id="2893272at2759"/>
<evidence type="ECO:0000313" key="2">
    <source>
        <dbReference type="EMBL" id="GLB41680.1"/>
    </source>
</evidence>
<sequence length="506" mass="57550">MSPHRLTTVRRYKIPNDVLISILRHLDPSSLWRACKAFRRIYVLVMEYSPLLYIFELAIAGMKDGPAPHSYRPLIGRLQLLSTYRKDWPQLNWSHEYKLLIPASTRSGISSGFLHQIRVHGMQYTLELAELPSCRTARPPAMTRHLEFHTPEIENIALDRSQSLVVLSHVLSVQNGIGVVLYFRDLWTFGKHPRACGGVYDFNVGPTPIASVSMAICGHNLAISFEFAGGKIRHLVLNWRTFQAGWLEDNDILFLNENRLLVVRRSRGLPVLSIYNISDIGAVAIERDYELPDAWNRSIIGFSPNTSPLSDQYSPSEAMFYPDPSKRVLLLAVKTPSTAGGSSARSWLIINESYFRPTSRKDRLRVSWHEWSQACLIREVRSSVRGPYINGSRVVYVENAARSSSRGSGYSSRLNVIEFAPYPDSDCCQSNSWSFAGPRSVLVPNEIYREVPPKTVDGRQIEDLRVTEDNIVLFLENRDEFKPVNILTFGAPPQTRQRHEIHSSQR</sequence>
<evidence type="ECO:0000259" key="1">
    <source>
        <dbReference type="PROSITE" id="PS50181"/>
    </source>
</evidence>
<name>A0A9P3URT0_LYOSH</name>
<dbReference type="CDD" id="cd09917">
    <property type="entry name" value="F-box_SF"/>
    <property type="match status" value="1"/>
</dbReference>
<comment type="caution">
    <text evidence="2">The sequence shown here is derived from an EMBL/GenBank/DDBJ whole genome shotgun (WGS) entry which is preliminary data.</text>
</comment>
<keyword evidence="3" id="KW-1185">Reference proteome</keyword>